<dbReference type="GO" id="GO:0032259">
    <property type="term" value="P:methylation"/>
    <property type="evidence" value="ECO:0007669"/>
    <property type="project" value="UniProtKB-KW"/>
</dbReference>
<evidence type="ECO:0000256" key="11">
    <source>
        <dbReference type="PIRSR" id="PIRSR005739-1"/>
    </source>
</evidence>
<dbReference type="InterPro" id="IPR012967">
    <property type="entry name" value="COMT_dimerisation"/>
</dbReference>
<reference evidence="14" key="2">
    <citation type="submission" date="2025-09" db="UniProtKB">
        <authorList>
            <consortium name="Ensembl"/>
        </authorList>
    </citation>
    <scope>IDENTIFICATION</scope>
</reference>
<dbReference type="Pfam" id="PF00891">
    <property type="entry name" value="Methyltransf_2"/>
    <property type="match status" value="1"/>
</dbReference>
<dbReference type="InterPro" id="IPR001077">
    <property type="entry name" value="COMT_C"/>
</dbReference>
<keyword evidence="4" id="KW-0949">S-adenosyl-L-methionine</keyword>
<feature type="domain" description="O-methyltransferase dimerisation" evidence="13">
    <location>
        <begin position="2"/>
        <end position="73"/>
    </location>
</feature>
<gene>
    <name evidence="14" type="primary">LOC113440786</name>
</gene>
<proteinExistence type="predicted"/>
<keyword evidence="2" id="KW-0489">Methyltransferase</keyword>
<keyword evidence="3" id="KW-0808">Transferase</keyword>
<evidence type="ECO:0000256" key="9">
    <source>
        <dbReference type="ARBA" id="ARBA00043054"/>
    </source>
</evidence>
<protein>
    <recommendedName>
        <fullName evidence="8">Acetylserotonin O-methyltransferase</fullName>
        <ecNumber evidence="7">2.1.1.4</ecNumber>
    </recommendedName>
    <alternativeName>
        <fullName evidence="9">Hydroxyindole O-methyltransferase</fullName>
    </alternativeName>
</protein>
<dbReference type="Gene3D" id="3.40.50.150">
    <property type="entry name" value="Vaccinia Virus protein VP39"/>
    <property type="match status" value="1"/>
</dbReference>
<dbReference type="GO" id="GO:0030187">
    <property type="term" value="P:melatonin biosynthetic process"/>
    <property type="evidence" value="ECO:0007669"/>
    <property type="project" value="UniProtKB-KW"/>
</dbReference>
<keyword evidence="15" id="KW-1185">Reference proteome</keyword>
<dbReference type="GeneTree" id="ENSGT00940000161561"/>
<evidence type="ECO:0000313" key="15">
    <source>
        <dbReference type="Proteomes" id="UP000472273"/>
    </source>
</evidence>
<dbReference type="InterPro" id="IPR029063">
    <property type="entry name" value="SAM-dependent_MTases_sf"/>
</dbReference>
<evidence type="ECO:0000256" key="6">
    <source>
        <dbReference type="ARBA" id="ARBA00037926"/>
    </source>
</evidence>
<evidence type="ECO:0000256" key="7">
    <source>
        <dbReference type="ARBA" id="ARBA00039116"/>
    </source>
</evidence>
<dbReference type="PROSITE" id="PS51683">
    <property type="entry name" value="SAM_OMT_II"/>
    <property type="match status" value="1"/>
</dbReference>
<dbReference type="EC" id="2.1.1.4" evidence="7"/>
<dbReference type="InterPro" id="IPR016461">
    <property type="entry name" value="COMT-like"/>
</dbReference>
<comment type="function">
    <text evidence="5">Catalyzes the transfer of a methyl group onto N-acetylserotonin, producing melatonin (N-acetyl-5-methoxytryptamine).</text>
</comment>
<organism evidence="14 15">
    <name type="scientific">Pseudonaja textilis</name>
    <name type="common">Eastern brown snake</name>
    <dbReference type="NCBI Taxonomy" id="8673"/>
    <lineage>
        <taxon>Eukaryota</taxon>
        <taxon>Metazoa</taxon>
        <taxon>Chordata</taxon>
        <taxon>Craniata</taxon>
        <taxon>Vertebrata</taxon>
        <taxon>Euteleostomi</taxon>
        <taxon>Lepidosauria</taxon>
        <taxon>Squamata</taxon>
        <taxon>Bifurcata</taxon>
        <taxon>Unidentata</taxon>
        <taxon>Episquamata</taxon>
        <taxon>Toxicofera</taxon>
        <taxon>Serpentes</taxon>
        <taxon>Colubroidea</taxon>
        <taxon>Elapidae</taxon>
        <taxon>Hydrophiinae</taxon>
        <taxon>Pseudonaja</taxon>
    </lineage>
</organism>
<evidence type="ECO:0000313" key="14">
    <source>
        <dbReference type="Ensembl" id="ENSPTXP00000003305.1"/>
    </source>
</evidence>
<keyword evidence="10" id="KW-0471">Melatonin biosynthesis</keyword>
<dbReference type="Ensembl" id="ENSPTXT00000003398.1">
    <property type="protein sequence ID" value="ENSPTXP00000003305.1"/>
    <property type="gene ID" value="ENSPTXG00000002488.1"/>
</dbReference>
<dbReference type="PIRSF" id="PIRSF005739">
    <property type="entry name" value="O-mtase"/>
    <property type="match status" value="1"/>
</dbReference>
<dbReference type="OMA" id="GMACTAK"/>
<dbReference type="Proteomes" id="UP000472273">
    <property type="component" value="Unplaced"/>
</dbReference>
<dbReference type="FunFam" id="3.40.50.150:FF:000146">
    <property type="entry name" value="Acetylserotonin O-methyltransferase"/>
    <property type="match status" value="1"/>
</dbReference>
<dbReference type="SUPFAM" id="SSF53335">
    <property type="entry name" value="S-adenosyl-L-methionine-dependent methyltransferases"/>
    <property type="match status" value="1"/>
</dbReference>
<evidence type="ECO:0000256" key="1">
    <source>
        <dbReference type="ARBA" id="ARBA00011738"/>
    </source>
</evidence>
<dbReference type="PANTHER" id="PTHR43712">
    <property type="entry name" value="PUTATIVE (AFU_ORTHOLOGUE AFUA_4G14580)-RELATED"/>
    <property type="match status" value="1"/>
</dbReference>
<dbReference type="Pfam" id="PF08100">
    <property type="entry name" value="Dimerisation"/>
    <property type="match status" value="1"/>
</dbReference>
<dbReference type="AlphaFoldDB" id="A0A670Y3X7"/>
<comment type="pathway">
    <text evidence="6">Aromatic compound metabolism; melatonin biosynthesis; melatonin from serotonin: step 1/2.</text>
</comment>
<dbReference type="GO" id="GO:0017096">
    <property type="term" value="F:acetylserotonin O-methyltransferase activity"/>
    <property type="evidence" value="ECO:0007669"/>
    <property type="project" value="UniProtKB-EC"/>
</dbReference>
<reference evidence="14" key="1">
    <citation type="submission" date="2025-08" db="UniProtKB">
        <authorList>
            <consortium name="Ensembl"/>
        </authorList>
    </citation>
    <scope>IDENTIFICATION</scope>
</reference>
<evidence type="ECO:0000256" key="5">
    <source>
        <dbReference type="ARBA" id="ARBA00037645"/>
    </source>
</evidence>
<dbReference type="SUPFAM" id="SSF46785">
    <property type="entry name" value="Winged helix' DNA-binding domain"/>
    <property type="match status" value="1"/>
</dbReference>
<dbReference type="InterPro" id="IPR036390">
    <property type="entry name" value="WH_DNA-bd_sf"/>
</dbReference>
<dbReference type="InterPro" id="IPR036388">
    <property type="entry name" value="WH-like_DNA-bd_sf"/>
</dbReference>
<dbReference type="Gene3D" id="1.10.10.10">
    <property type="entry name" value="Winged helix-like DNA-binding domain superfamily/Winged helix DNA-binding domain"/>
    <property type="match status" value="1"/>
</dbReference>
<evidence type="ECO:0000256" key="8">
    <source>
        <dbReference type="ARBA" id="ARBA00040730"/>
    </source>
</evidence>
<evidence type="ECO:0000259" key="12">
    <source>
        <dbReference type="Pfam" id="PF00891"/>
    </source>
</evidence>
<feature type="domain" description="O-methyltransferase C-terminal" evidence="12">
    <location>
        <begin position="96"/>
        <end position="305"/>
    </location>
</feature>
<name>A0A670Y3X7_PSETE</name>
<comment type="subunit">
    <text evidence="1">Homodimer.</text>
</comment>
<accession>A0A670Y3X7</accession>
<evidence type="ECO:0000256" key="4">
    <source>
        <dbReference type="ARBA" id="ARBA00022691"/>
    </source>
</evidence>
<feature type="active site" description="Proton acceptor" evidence="11">
    <location>
        <position position="233"/>
    </location>
</feature>
<dbReference type="CDD" id="cd02440">
    <property type="entry name" value="AdoMet_MTases"/>
    <property type="match status" value="1"/>
</dbReference>
<evidence type="ECO:0000259" key="13">
    <source>
        <dbReference type="Pfam" id="PF08100"/>
    </source>
</evidence>
<evidence type="ECO:0000256" key="10">
    <source>
        <dbReference type="ARBA" id="ARBA00043260"/>
    </source>
</evidence>
<dbReference type="FunFam" id="1.10.10.10:FF:000358">
    <property type="entry name" value="Acetylserotonin O-methyltransferase"/>
    <property type="match status" value="1"/>
</dbReference>
<dbReference type="PANTHER" id="PTHR43712:SF2">
    <property type="entry name" value="O-METHYLTRANSFERASE CICE"/>
    <property type="match status" value="1"/>
</dbReference>
<dbReference type="GO" id="GO:0046983">
    <property type="term" value="F:protein dimerization activity"/>
    <property type="evidence" value="ECO:0007669"/>
    <property type="project" value="InterPro"/>
</dbReference>
<evidence type="ECO:0000256" key="2">
    <source>
        <dbReference type="ARBA" id="ARBA00022603"/>
    </source>
</evidence>
<evidence type="ECO:0000256" key="3">
    <source>
        <dbReference type="ARBA" id="ARBA00022679"/>
    </source>
</evidence>
<sequence length="322" mass="36496">VVISTACELGVFDLLRESWELLSSTTIAERLSASPIGMQRLLEACVGLKLLTLEWKDGKDLYGNTDFTNLYLVKSSPTSQYHSIIFYSDVVYPSMQYLPDAVRKGKNQIPSIYGFPSNHIFEAIYRSKEELQNFSNFMNELWPVVGREVLSAFDLSQFPLICDLGGNTGGLAKELTSLYPKSTVTIFDLPEVVEASKNHCLPSEESRITFHAGDFFKDPFPEADLYIVARILHDWSDERCSYLLHKVYQACKPGGGVLIVEMLLDEDRRAPLAAHIYSLLMLLYQEGKERSTTEFNVLLRKAGFQEIEFKKGNPFHIILGRK</sequence>